<keyword evidence="3" id="KW-1185">Reference proteome</keyword>
<dbReference type="InterPro" id="IPR035994">
    <property type="entry name" value="Nucleoside_phosphorylase_sf"/>
</dbReference>
<organism evidence="2 3">
    <name type="scientific">Corynebacterium ammoniagenes DSM 20306</name>
    <dbReference type="NCBI Taxonomy" id="649754"/>
    <lineage>
        <taxon>Bacteria</taxon>
        <taxon>Bacillati</taxon>
        <taxon>Actinomycetota</taxon>
        <taxon>Actinomycetes</taxon>
        <taxon>Mycobacteriales</taxon>
        <taxon>Corynebacteriaceae</taxon>
        <taxon>Corynebacterium</taxon>
    </lineage>
</organism>
<evidence type="ECO:0000259" key="1">
    <source>
        <dbReference type="Pfam" id="PF01048"/>
    </source>
</evidence>
<dbReference type="InterPro" id="IPR000845">
    <property type="entry name" value="Nucleoside_phosphorylase_d"/>
</dbReference>
<dbReference type="PANTHER" id="PTHR46832">
    <property type="entry name" value="5'-METHYLTHIOADENOSINE/S-ADENOSYLHOMOCYSTEINE NUCLEOSIDASE"/>
    <property type="match status" value="1"/>
</dbReference>
<dbReference type="NCBIfam" id="NF004168">
    <property type="entry name" value="PRK05634.1"/>
    <property type="match status" value="1"/>
</dbReference>
<evidence type="ECO:0000313" key="3">
    <source>
        <dbReference type="Proteomes" id="UP000006015"/>
    </source>
</evidence>
<protein>
    <submittedName>
        <fullName evidence="2">5'-methylthioadenosine/S-adenosylhomocysteine nucleosidase</fullName>
    </submittedName>
</protein>
<dbReference type="Pfam" id="PF01048">
    <property type="entry name" value="PNP_UDP_1"/>
    <property type="match status" value="1"/>
</dbReference>
<dbReference type="Gene3D" id="3.40.50.1580">
    <property type="entry name" value="Nucleoside phosphorylase domain"/>
    <property type="match status" value="1"/>
</dbReference>
<dbReference type="SUPFAM" id="SSF53167">
    <property type="entry name" value="Purine and uridine phosphorylases"/>
    <property type="match status" value="1"/>
</dbReference>
<dbReference type="EMBL" id="ADNS01000013">
    <property type="protein sequence ID" value="EFG81142.1"/>
    <property type="molecule type" value="Genomic_DNA"/>
</dbReference>
<feature type="domain" description="Nucleoside phosphorylase" evidence="1">
    <location>
        <begin position="142"/>
        <end position="202"/>
    </location>
</feature>
<name>A0ABN0AEC3_CORAM</name>
<gene>
    <name evidence="2" type="ORF">HMPREF0281_01576</name>
</gene>
<accession>A0ABN0AEC3</accession>
<evidence type="ECO:0000313" key="2">
    <source>
        <dbReference type="EMBL" id="EFG81142.1"/>
    </source>
</evidence>
<proteinExistence type="predicted"/>
<dbReference type="PANTHER" id="PTHR46832:SF2">
    <property type="entry name" value="FUTALOSINE HYDROLASE"/>
    <property type="match status" value="1"/>
</dbReference>
<dbReference type="Proteomes" id="UP000006015">
    <property type="component" value="Unassembled WGS sequence"/>
</dbReference>
<comment type="caution">
    <text evidence="2">The sequence shown here is derived from an EMBL/GenBank/DDBJ whole genome shotgun (WGS) entry which is preliminary data.</text>
</comment>
<reference evidence="2 3" key="1">
    <citation type="submission" date="2010-04" db="EMBL/GenBank/DDBJ databases">
        <authorList>
            <person name="Weinstock G."/>
            <person name="Sodergren E."/>
            <person name="Clifton S."/>
            <person name="Fulton L."/>
            <person name="Fulton B."/>
            <person name="Courtney L."/>
            <person name="Fronick C."/>
            <person name="Harrison M."/>
            <person name="Strong C."/>
            <person name="Farmer C."/>
            <person name="Delahaunty K."/>
            <person name="Markovic C."/>
            <person name="Hall O."/>
            <person name="Minx P."/>
            <person name="Tomlinson C."/>
            <person name="Mitreva M."/>
            <person name="Hou S."/>
            <person name="Wollam A."/>
            <person name="Pepin K.H."/>
            <person name="Johnson M."/>
            <person name="Bhonagiri V."/>
            <person name="Zhang X."/>
            <person name="Suruliraj S."/>
            <person name="Warren W."/>
            <person name="Chinwalla A."/>
            <person name="Mardis E.R."/>
            <person name="Wilson R.K."/>
        </authorList>
    </citation>
    <scope>NUCLEOTIDE SEQUENCE [LARGE SCALE GENOMIC DNA]</scope>
    <source>
        <strain evidence="2 3">DSM 20306</strain>
    </source>
</reference>
<sequence length="223" mass="23220">MGIVCASLEFMSEHPVDQYNVGQLVSGESLAGRTLFVAAVHGEAERLPQNVPLLITGIGTVPAAISVSTVLARAQAQGAMPARVVNVGTAGALRGGLAGVYEVDRVTKHDFHLDDHSGIAEYLLPDVIELPTSGRLPTAGLATGDQFVGDVETRDRLAKTSSLCDMEGYAVAAAAGLFGVPVTLLKQISDSADELAEESWAQAVPQGARQLFTALGELGLLEE</sequence>